<comment type="subcellular location">
    <subcellularLocation>
        <location evidence="1">Nucleus</location>
    </subcellularLocation>
</comment>
<dbReference type="InterPro" id="IPR000783">
    <property type="entry name" value="RNA_pol_subH/Rpb5_C"/>
</dbReference>
<evidence type="ECO:0000256" key="6">
    <source>
        <dbReference type="ARBA" id="ARBA00025765"/>
    </source>
</evidence>
<protein>
    <recommendedName>
        <fullName evidence="2">DNA-directed RNA polymerases I, II, and III subunit RPABC1</fullName>
    </recommendedName>
    <alternativeName>
        <fullName evidence="7">RPB5 homolog</fullName>
    </alternativeName>
</protein>
<evidence type="ECO:0000256" key="9">
    <source>
        <dbReference type="ARBA" id="ARBA00064429"/>
    </source>
</evidence>
<feature type="domain" description="RNA polymerase Rpb5 N-terminal" evidence="11">
    <location>
        <begin position="5"/>
        <end position="94"/>
    </location>
</feature>
<keyword evidence="5" id="KW-0539">Nucleus</keyword>
<dbReference type="PANTHER" id="PTHR10535">
    <property type="entry name" value="DNA-DIRECTED RNA POLYMERASES I, II, AND III SUBUNIT RPABC1"/>
    <property type="match status" value="1"/>
</dbReference>
<comment type="subunit">
    <text evidence="9">Component of the RNA polymerase I (Pol I), RNA polymerase II (Pol II) and RNA polymerase III (Pol III) complexes consisting of at least 13, 12 and 17 subunits, respectively. In RNA Pol II, this subunit is present in 2-fold molar excess over the other subunits.</text>
</comment>
<dbReference type="InterPro" id="IPR036710">
    <property type="entry name" value="RNA_pol_Rpb5_N_sf"/>
</dbReference>
<evidence type="ECO:0000313" key="12">
    <source>
        <dbReference type="EMBL" id="KAJ1524461.1"/>
    </source>
</evidence>
<dbReference type="PROSITE" id="PS01110">
    <property type="entry name" value="RNA_POL_H_23KD"/>
    <property type="match status" value="1"/>
</dbReference>
<organism evidence="12 13">
    <name type="scientific">Megalurothrips usitatus</name>
    <name type="common">bean blossom thrips</name>
    <dbReference type="NCBI Taxonomy" id="439358"/>
    <lineage>
        <taxon>Eukaryota</taxon>
        <taxon>Metazoa</taxon>
        <taxon>Ecdysozoa</taxon>
        <taxon>Arthropoda</taxon>
        <taxon>Hexapoda</taxon>
        <taxon>Insecta</taxon>
        <taxon>Pterygota</taxon>
        <taxon>Neoptera</taxon>
        <taxon>Paraneoptera</taxon>
        <taxon>Thysanoptera</taxon>
        <taxon>Terebrantia</taxon>
        <taxon>Thripoidea</taxon>
        <taxon>Thripidae</taxon>
        <taxon>Megalurothrips</taxon>
    </lineage>
</organism>
<accession>A0AAV7XEK8</accession>
<evidence type="ECO:0000256" key="4">
    <source>
        <dbReference type="ARBA" id="ARBA00023163"/>
    </source>
</evidence>
<dbReference type="GO" id="GO:0005736">
    <property type="term" value="C:RNA polymerase I complex"/>
    <property type="evidence" value="ECO:0007669"/>
    <property type="project" value="TreeGrafter"/>
</dbReference>
<keyword evidence="3" id="KW-0240">DNA-directed RNA polymerase</keyword>
<dbReference type="GO" id="GO:0003677">
    <property type="term" value="F:DNA binding"/>
    <property type="evidence" value="ECO:0007669"/>
    <property type="project" value="InterPro"/>
</dbReference>
<dbReference type="Pfam" id="PF03871">
    <property type="entry name" value="RNA_pol_Rpb5_N"/>
    <property type="match status" value="1"/>
</dbReference>
<dbReference type="Gene3D" id="3.90.940.20">
    <property type="entry name" value="RPB5-like RNA polymerase subunit"/>
    <property type="match status" value="1"/>
</dbReference>
<dbReference type="GO" id="GO:0005665">
    <property type="term" value="C:RNA polymerase II, core complex"/>
    <property type="evidence" value="ECO:0007669"/>
    <property type="project" value="TreeGrafter"/>
</dbReference>
<keyword evidence="13" id="KW-1185">Reference proteome</keyword>
<evidence type="ECO:0000259" key="11">
    <source>
        <dbReference type="Pfam" id="PF03871"/>
    </source>
</evidence>
<dbReference type="GO" id="GO:0042797">
    <property type="term" value="P:tRNA transcription by RNA polymerase III"/>
    <property type="evidence" value="ECO:0007669"/>
    <property type="project" value="TreeGrafter"/>
</dbReference>
<dbReference type="GO" id="GO:0006362">
    <property type="term" value="P:transcription elongation by RNA polymerase I"/>
    <property type="evidence" value="ECO:0007669"/>
    <property type="project" value="TreeGrafter"/>
</dbReference>
<comment type="similarity">
    <text evidence="6">Belongs to the archaeal Rpo5/eukaryotic RPB5 RNA polymerase subunit family.</text>
</comment>
<dbReference type="FunFam" id="3.40.1340.10:FF:000001">
    <property type="entry name" value="DNA-directed RNA polymerases I, II, and III subunit RPABC1"/>
    <property type="match status" value="1"/>
</dbReference>
<dbReference type="FunFam" id="3.90.940.20:FF:000001">
    <property type="entry name" value="DNA-directed RNA polymerases I, II, and III subunit RPABC1"/>
    <property type="match status" value="1"/>
</dbReference>
<evidence type="ECO:0000256" key="5">
    <source>
        <dbReference type="ARBA" id="ARBA00023242"/>
    </source>
</evidence>
<dbReference type="GO" id="GO:0003899">
    <property type="term" value="F:DNA-directed RNA polymerase activity"/>
    <property type="evidence" value="ECO:0007669"/>
    <property type="project" value="InterPro"/>
</dbReference>
<dbReference type="Proteomes" id="UP001075354">
    <property type="component" value="Chromosome 9"/>
</dbReference>
<dbReference type="HAMAP" id="MF_00025">
    <property type="entry name" value="RNApol_Rpo5_RPB5"/>
    <property type="match status" value="1"/>
</dbReference>
<comment type="caution">
    <text evidence="12">The sequence shown here is derived from an EMBL/GenBank/DDBJ whole genome shotgun (WGS) entry which is preliminary data.</text>
</comment>
<evidence type="ECO:0000313" key="13">
    <source>
        <dbReference type="Proteomes" id="UP001075354"/>
    </source>
</evidence>
<evidence type="ECO:0000256" key="7">
    <source>
        <dbReference type="ARBA" id="ARBA00032836"/>
    </source>
</evidence>
<evidence type="ECO:0000256" key="2">
    <source>
        <dbReference type="ARBA" id="ARBA00020809"/>
    </source>
</evidence>
<dbReference type="Pfam" id="PF01191">
    <property type="entry name" value="RNA_pol_Rpb5_C"/>
    <property type="match status" value="1"/>
</dbReference>
<proteinExistence type="inferred from homology"/>
<dbReference type="PIRSF" id="PIRSF000747">
    <property type="entry name" value="RPB5"/>
    <property type="match status" value="1"/>
</dbReference>
<dbReference type="InterPro" id="IPR035913">
    <property type="entry name" value="RPB5-like_sf"/>
</dbReference>
<name>A0AAV7XEK8_9NEOP</name>
<dbReference type="PANTHER" id="PTHR10535:SF0">
    <property type="entry name" value="DNA-DIRECTED RNA POLYMERASES I, II, AND III SUBUNIT RPABC1"/>
    <property type="match status" value="1"/>
</dbReference>
<dbReference type="InterPro" id="IPR020608">
    <property type="entry name" value="RNA_pol_subH/Rpb5_CS"/>
</dbReference>
<dbReference type="EMBL" id="JAPTSV010000009">
    <property type="protein sequence ID" value="KAJ1524461.1"/>
    <property type="molecule type" value="Genomic_DNA"/>
</dbReference>
<sequence length="210" mass="24649">MSDSAEVKRLWKVKKTLMQLCHDRGYLVTNDELNETLDEFKELYKQKSSSGEIPLRDKMTMLFTHSNNKDKLYLFFPSELSLRKSTIVNYCQRMEKEGIGRGIIVAIDHLTPIAKKAFSDFSPRYILELFYENELLINIMDHELVPKHIVLTPEEKEKLFEKYALSENVLMRLLSNDPVVRYYGLRRGQVVKIIRNSDTAGRYVCYRLVS</sequence>
<dbReference type="AlphaFoldDB" id="A0AAV7XEK8"/>
<dbReference type="InterPro" id="IPR014381">
    <property type="entry name" value="Arch_Rpo5/euc_Rpb5"/>
</dbReference>
<evidence type="ECO:0000256" key="3">
    <source>
        <dbReference type="ARBA" id="ARBA00022478"/>
    </source>
</evidence>
<dbReference type="SUPFAM" id="SSF55287">
    <property type="entry name" value="RPB5-like RNA polymerase subunit"/>
    <property type="match status" value="1"/>
</dbReference>
<reference evidence="12" key="1">
    <citation type="submission" date="2022-12" db="EMBL/GenBank/DDBJ databases">
        <title>Chromosome-level genome assembly of the bean flower thrips Megalurothrips usitatus.</title>
        <authorList>
            <person name="Ma L."/>
            <person name="Liu Q."/>
            <person name="Li H."/>
            <person name="Cai W."/>
        </authorList>
    </citation>
    <scope>NUCLEOTIDE SEQUENCE</scope>
    <source>
        <strain evidence="12">Cailab_2022a</strain>
    </source>
</reference>
<comment type="function">
    <text evidence="8">DNA-dependent RNA polymerase catalyzes the transcription of DNA into RNA using the four ribonucleoside triphosphates as substrates. Common component of RNA polymerases I, II and III which synthesize ribosomal RNA precursors, mRNA precursors and many functional non-coding RNAs, and small RNAs, such as 5S rRNA and tRNAs, respectively. Pol II is the central component of the basal RNA polymerase II transcription machinery. Pols are composed of mobile elements that move relative to each other. In Pol II, RPB5 is part of the lower jaw surrounding the central large cleft and thought to grab the incoming DNA template. Seems to be the major component in this process.</text>
</comment>
<evidence type="ECO:0000256" key="8">
    <source>
        <dbReference type="ARBA" id="ARBA00060082"/>
    </source>
</evidence>
<dbReference type="InterPro" id="IPR005571">
    <property type="entry name" value="RNA_pol_Rpb5_N"/>
</dbReference>
<feature type="domain" description="RNA polymerase subunit H/Rpb5 C-terminal" evidence="10">
    <location>
        <begin position="137"/>
        <end position="209"/>
    </location>
</feature>
<dbReference type="GO" id="GO:0005666">
    <property type="term" value="C:RNA polymerase III complex"/>
    <property type="evidence" value="ECO:0007669"/>
    <property type="project" value="TreeGrafter"/>
</dbReference>
<dbReference type="GO" id="GO:0006366">
    <property type="term" value="P:transcription by RNA polymerase II"/>
    <property type="evidence" value="ECO:0007669"/>
    <property type="project" value="TreeGrafter"/>
</dbReference>
<evidence type="ECO:0000259" key="10">
    <source>
        <dbReference type="Pfam" id="PF01191"/>
    </source>
</evidence>
<dbReference type="Gene3D" id="3.40.1340.10">
    <property type="entry name" value="RNA polymerase, Rpb5, N-terminal domain"/>
    <property type="match status" value="1"/>
</dbReference>
<gene>
    <name evidence="12" type="ORF">ONE63_010958</name>
</gene>
<evidence type="ECO:0000256" key="1">
    <source>
        <dbReference type="ARBA" id="ARBA00004123"/>
    </source>
</evidence>
<dbReference type="SUPFAM" id="SSF53036">
    <property type="entry name" value="Eukaryotic RPB5 N-terminal domain"/>
    <property type="match status" value="1"/>
</dbReference>
<keyword evidence="4" id="KW-0804">Transcription</keyword>